<reference evidence="2" key="1">
    <citation type="submission" date="2017-11" db="EMBL/GenBank/DDBJ databases">
        <title>Three new genomes from thermophilic consortium.</title>
        <authorList>
            <person name="Quaggio R."/>
            <person name="Amgarten D."/>
            <person name="Setubal J.C."/>
        </authorList>
    </citation>
    <scope>NUCLEOTIDE SEQUENCE</scope>
    <source>
        <strain evidence="2">ZCTH01-B2</strain>
    </source>
</reference>
<dbReference type="Gene3D" id="1.10.260.40">
    <property type="entry name" value="lambda repressor-like DNA-binding domains"/>
    <property type="match status" value="1"/>
</dbReference>
<sequence length="117" mass="13307">MRKTSLDKKIFECDRICLLRFRVVRDTLINGRLSMVRRHERRRSPMLRHNLYTLMAQRDMTAAELARRAGCTPAYISLLMSGRRSNPSTTILLRLASALGCSVADLLDGDSHDARAC</sequence>
<feature type="domain" description="HTH cro/C1-type" evidence="1">
    <location>
        <begin position="51"/>
        <end position="106"/>
    </location>
</feature>
<dbReference type="Pfam" id="PF13443">
    <property type="entry name" value="HTH_26"/>
    <property type="match status" value="1"/>
</dbReference>
<dbReference type="PROSITE" id="PS50943">
    <property type="entry name" value="HTH_CROC1"/>
    <property type="match status" value="1"/>
</dbReference>
<dbReference type="InterPro" id="IPR001387">
    <property type="entry name" value="Cro/C1-type_HTH"/>
</dbReference>
<dbReference type="SMART" id="SM00530">
    <property type="entry name" value="HTH_XRE"/>
    <property type="match status" value="1"/>
</dbReference>
<organism evidence="2 3">
    <name type="scientific">Symbiobacterium thermophilum</name>
    <dbReference type="NCBI Taxonomy" id="2734"/>
    <lineage>
        <taxon>Bacteria</taxon>
        <taxon>Bacillati</taxon>
        <taxon>Bacillota</taxon>
        <taxon>Clostridia</taxon>
        <taxon>Eubacteriales</taxon>
        <taxon>Symbiobacteriaceae</taxon>
        <taxon>Symbiobacterium</taxon>
    </lineage>
</organism>
<accession>A0A953IA33</accession>
<dbReference type="Proteomes" id="UP000732377">
    <property type="component" value="Unassembled WGS sequence"/>
</dbReference>
<dbReference type="InterPro" id="IPR010982">
    <property type="entry name" value="Lambda_DNA-bd_dom_sf"/>
</dbReference>
<comment type="caution">
    <text evidence="2">The sequence shown here is derived from an EMBL/GenBank/DDBJ whole genome shotgun (WGS) entry which is preliminary data.</text>
</comment>
<dbReference type="AlphaFoldDB" id="A0A953IA33"/>
<dbReference type="GO" id="GO:0003677">
    <property type="term" value="F:DNA binding"/>
    <property type="evidence" value="ECO:0007669"/>
    <property type="project" value="InterPro"/>
</dbReference>
<dbReference type="SUPFAM" id="SSF47413">
    <property type="entry name" value="lambda repressor-like DNA-binding domains"/>
    <property type="match status" value="1"/>
</dbReference>
<gene>
    <name evidence="2" type="ORF">CWE10_11555</name>
</gene>
<evidence type="ECO:0000259" key="1">
    <source>
        <dbReference type="PROSITE" id="PS50943"/>
    </source>
</evidence>
<evidence type="ECO:0000313" key="3">
    <source>
        <dbReference type="Proteomes" id="UP000732377"/>
    </source>
</evidence>
<dbReference type="CDD" id="cd00093">
    <property type="entry name" value="HTH_XRE"/>
    <property type="match status" value="1"/>
</dbReference>
<protein>
    <recommendedName>
        <fullName evidence="1">HTH cro/C1-type domain-containing protein</fullName>
    </recommendedName>
</protein>
<dbReference type="EMBL" id="PIUK01000112">
    <property type="protein sequence ID" value="MBY6276824.1"/>
    <property type="molecule type" value="Genomic_DNA"/>
</dbReference>
<evidence type="ECO:0000313" key="2">
    <source>
        <dbReference type="EMBL" id="MBY6276824.1"/>
    </source>
</evidence>
<proteinExistence type="predicted"/>
<name>A0A953IA33_SYMTR</name>